<keyword evidence="3 8" id="KW-0732">Signal</keyword>
<proteinExistence type="predicted"/>
<dbReference type="PRINTS" id="PR00414">
    <property type="entry name" value="PPTHIESTRASE"/>
</dbReference>
<evidence type="ECO:0000256" key="2">
    <source>
        <dbReference type="ARBA" id="ARBA00014212"/>
    </source>
</evidence>
<evidence type="ECO:0000256" key="4">
    <source>
        <dbReference type="ARBA" id="ARBA00022801"/>
    </source>
</evidence>
<evidence type="ECO:0000256" key="3">
    <source>
        <dbReference type="ARBA" id="ARBA00022729"/>
    </source>
</evidence>
<dbReference type="InterPro" id="IPR029058">
    <property type="entry name" value="AB_hydrolase_fold"/>
</dbReference>
<dbReference type="GO" id="GO:0005764">
    <property type="term" value="C:lysosome"/>
    <property type="evidence" value="ECO:0007669"/>
    <property type="project" value="TreeGrafter"/>
</dbReference>
<keyword evidence="5" id="KW-1015">Disulfide bond</keyword>
<evidence type="ECO:0000256" key="1">
    <source>
        <dbReference type="ARBA" id="ARBA00012423"/>
    </source>
</evidence>
<gene>
    <name evidence="9" type="ORF">ACOF00016_LOCUS10431</name>
</gene>
<dbReference type="EC" id="3.1.2.22" evidence="1"/>
<protein>
    <recommendedName>
        <fullName evidence="2">Palmitoyl-protein thioesterase 1</fullName>
        <ecNumber evidence="1">3.1.2.22</ecNumber>
    </recommendedName>
    <alternativeName>
        <fullName evidence="7">Palmitoyl-protein hydrolase 1</fullName>
    </alternativeName>
</protein>
<accession>A0A7S3L749</accession>
<dbReference type="PANTHER" id="PTHR11247:SF8">
    <property type="entry name" value="PALMITOYL-PROTEIN THIOESTERASE 1"/>
    <property type="match status" value="1"/>
</dbReference>
<reference evidence="9" key="1">
    <citation type="submission" date="2021-01" db="EMBL/GenBank/DDBJ databases">
        <authorList>
            <person name="Corre E."/>
            <person name="Pelletier E."/>
            <person name="Niang G."/>
            <person name="Scheremetjew M."/>
            <person name="Finn R."/>
            <person name="Kale V."/>
            <person name="Holt S."/>
            <person name="Cochrane G."/>
            <person name="Meng A."/>
            <person name="Brown T."/>
            <person name="Cohen L."/>
        </authorList>
    </citation>
    <scope>NUCLEOTIDE SEQUENCE</scope>
    <source>
        <strain evidence="9">CCMP127</strain>
    </source>
</reference>
<feature type="chain" id="PRO_5031040978" description="Palmitoyl-protein thioesterase 1" evidence="8">
    <location>
        <begin position="21"/>
        <end position="377"/>
    </location>
</feature>
<evidence type="ECO:0000256" key="5">
    <source>
        <dbReference type="ARBA" id="ARBA00023157"/>
    </source>
</evidence>
<dbReference type="EMBL" id="HBIM01012774">
    <property type="protein sequence ID" value="CAE0413173.1"/>
    <property type="molecule type" value="Transcribed_RNA"/>
</dbReference>
<dbReference type="GO" id="GO:0008474">
    <property type="term" value="F:palmitoyl-(protein) hydrolase activity"/>
    <property type="evidence" value="ECO:0007669"/>
    <property type="project" value="UniProtKB-EC"/>
</dbReference>
<dbReference type="Gene3D" id="3.40.50.1820">
    <property type="entry name" value="alpha/beta hydrolase"/>
    <property type="match status" value="1"/>
</dbReference>
<keyword evidence="4" id="KW-0378">Hydrolase</keyword>
<organism evidence="9">
    <name type="scientific">Amphora coffeiformis</name>
    <dbReference type="NCBI Taxonomy" id="265554"/>
    <lineage>
        <taxon>Eukaryota</taxon>
        <taxon>Sar</taxon>
        <taxon>Stramenopiles</taxon>
        <taxon>Ochrophyta</taxon>
        <taxon>Bacillariophyta</taxon>
        <taxon>Bacillariophyceae</taxon>
        <taxon>Bacillariophycidae</taxon>
        <taxon>Thalassiophysales</taxon>
        <taxon>Catenulaceae</taxon>
        <taxon>Amphora</taxon>
    </lineage>
</organism>
<evidence type="ECO:0000256" key="8">
    <source>
        <dbReference type="SAM" id="SignalP"/>
    </source>
</evidence>
<evidence type="ECO:0000256" key="6">
    <source>
        <dbReference type="ARBA" id="ARBA00023180"/>
    </source>
</evidence>
<sequence length="377" mass="42391">MSRLVTVIAAVIATVNSALGSSVTCTEKERQNHPALCFMLQRAEDDLDDFVRVAQAHASQHGLLVGENWVDNTIPDVLAETQRLRRLDGQLPVVFAHGMGDSCFNSGMQHITAHASNLLGGVYATCIPTGKTQAEDTKNGYFLNMDASVDVFAAAIAKDPKLQEGFHAIGFSQGNNVIRGYIANYNNPPIHTFISVNGVNAGDGAVPYCRPSMTEGKEESVEFDMCDFLMEQAGKQAYTEFAQEHSFQANYWRDPRPSAFKKYQKFCQLAKWNNEAGFVNQTLVSNWAKTQGFVWVMASKDGMVWPKEGEHWGAPDPDDPFHHILPMEETEWYKKDLFGLRTAQENNKNYFETFEGDHLQFSMEDFDRWITTYLKNN</sequence>
<dbReference type="PANTHER" id="PTHR11247">
    <property type="entry name" value="PALMITOYL-PROTEIN THIOESTERASE/DOLICHYLDIPHOSPHATASE 1"/>
    <property type="match status" value="1"/>
</dbReference>
<dbReference type="AlphaFoldDB" id="A0A7S3L749"/>
<keyword evidence="6" id="KW-0325">Glycoprotein</keyword>
<dbReference type="SUPFAM" id="SSF53474">
    <property type="entry name" value="alpha/beta-Hydrolases"/>
    <property type="match status" value="1"/>
</dbReference>
<name>A0A7S3L749_9STRA</name>
<evidence type="ECO:0000256" key="7">
    <source>
        <dbReference type="ARBA" id="ARBA00031934"/>
    </source>
</evidence>
<evidence type="ECO:0000313" key="9">
    <source>
        <dbReference type="EMBL" id="CAE0413173.1"/>
    </source>
</evidence>
<dbReference type="InterPro" id="IPR002472">
    <property type="entry name" value="Palm_thioest"/>
</dbReference>
<feature type="signal peptide" evidence="8">
    <location>
        <begin position="1"/>
        <end position="20"/>
    </location>
</feature>
<dbReference type="Pfam" id="PF02089">
    <property type="entry name" value="Palm_thioest"/>
    <property type="match status" value="1"/>
</dbReference>